<evidence type="ECO:0000256" key="2">
    <source>
        <dbReference type="ARBA" id="ARBA00022692"/>
    </source>
</evidence>
<keyword evidence="2 6" id="KW-0812">Transmembrane</keyword>
<evidence type="ECO:0000259" key="7">
    <source>
        <dbReference type="Pfam" id="PF06305"/>
    </source>
</evidence>
<feature type="transmembrane region" description="Helical" evidence="6">
    <location>
        <begin position="41"/>
        <end position="62"/>
    </location>
</feature>
<evidence type="ECO:0000256" key="4">
    <source>
        <dbReference type="ARBA" id="ARBA00023136"/>
    </source>
</evidence>
<protein>
    <recommendedName>
        <fullName evidence="7">Lipopolysaccharide assembly protein A domain-containing protein</fullName>
    </recommendedName>
</protein>
<organism evidence="8 9">
    <name type="scientific">Sporolactobacillus putidus</name>
    <dbReference type="NCBI Taxonomy" id="492735"/>
    <lineage>
        <taxon>Bacteria</taxon>
        <taxon>Bacillati</taxon>
        <taxon>Bacillota</taxon>
        <taxon>Bacilli</taxon>
        <taxon>Bacillales</taxon>
        <taxon>Sporolactobacillaceae</taxon>
        <taxon>Sporolactobacillus</taxon>
    </lineage>
</organism>
<dbReference type="GO" id="GO:0005886">
    <property type="term" value="C:plasma membrane"/>
    <property type="evidence" value="ECO:0007669"/>
    <property type="project" value="InterPro"/>
</dbReference>
<evidence type="ECO:0000256" key="5">
    <source>
        <dbReference type="SAM" id="MobiDB-lite"/>
    </source>
</evidence>
<proteinExistence type="predicted"/>
<dbReference type="AlphaFoldDB" id="A0A917RXN4"/>
<reference evidence="8" key="1">
    <citation type="journal article" date="2014" name="Int. J. Syst. Evol. Microbiol.">
        <title>Complete genome sequence of Corynebacterium casei LMG S-19264T (=DSM 44701T), isolated from a smear-ripened cheese.</title>
        <authorList>
            <consortium name="US DOE Joint Genome Institute (JGI-PGF)"/>
            <person name="Walter F."/>
            <person name="Albersmeier A."/>
            <person name="Kalinowski J."/>
            <person name="Ruckert C."/>
        </authorList>
    </citation>
    <scope>NUCLEOTIDE SEQUENCE</scope>
    <source>
        <strain evidence="8">JCM 15325</strain>
    </source>
</reference>
<comment type="caution">
    <text evidence="8">The sequence shown here is derived from an EMBL/GenBank/DDBJ whole genome shotgun (WGS) entry which is preliminary data.</text>
</comment>
<evidence type="ECO:0000313" key="8">
    <source>
        <dbReference type="EMBL" id="GGL41033.1"/>
    </source>
</evidence>
<keyword evidence="4 6" id="KW-0472">Membrane</keyword>
<dbReference type="InterPro" id="IPR010445">
    <property type="entry name" value="LapA_dom"/>
</dbReference>
<dbReference type="RefSeq" id="WP_188800769.1">
    <property type="nucleotide sequence ID" value="NZ_BMOK01000001.1"/>
</dbReference>
<evidence type="ECO:0000313" key="9">
    <source>
        <dbReference type="Proteomes" id="UP000654670"/>
    </source>
</evidence>
<keyword evidence="1" id="KW-1003">Cell membrane</keyword>
<accession>A0A917RXN4</accession>
<feature type="compositionally biased region" description="Basic and acidic residues" evidence="5">
    <location>
        <begin position="85"/>
        <end position="97"/>
    </location>
</feature>
<dbReference type="PANTHER" id="PTHR41335">
    <property type="entry name" value="MEMBRANE PROTEIN-RELATED"/>
    <property type="match status" value="1"/>
</dbReference>
<name>A0A917RXN4_9BACL</name>
<reference evidence="8" key="2">
    <citation type="submission" date="2020-09" db="EMBL/GenBank/DDBJ databases">
        <authorList>
            <person name="Sun Q."/>
            <person name="Ohkuma M."/>
        </authorList>
    </citation>
    <scope>NUCLEOTIDE SEQUENCE</scope>
    <source>
        <strain evidence="8">JCM 15325</strain>
    </source>
</reference>
<gene>
    <name evidence="8" type="primary">yrvD</name>
    <name evidence="8" type="ORF">GCM10007968_01120</name>
</gene>
<feature type="domain" description="Lipopolysaccharide assembly protein A" evidence="7">
    <location>
        <begin position="24"/>
        <end position="82"/>
    </location>
</feature>
<feature type="region of interest" description="Disordered" evidence="5">
    <location>
        <begin position="85"/>
        <end position="116"/>
    </location>
</feature>
<dbReference type="PANTHER" id="PTHR41335:SF1">
    <property type="entry name" value="MEMBRANE PROTEIN"/>
    <property type="match status" value="1"/>
</dbReference>
<evidence type="ECO:0000256" key="6">
    <source>
        <dbReference type="SAM" id="Phobius"/>
    </source>
</evidence>
<dbReference type="EMBL" id="BMOK01000001">
    <property type="protein sequence ID" value="GGL41033.1"/>
    <property type="molecule type" value="Genomic_DNA"/>
</dbReference>
<keyword evidence="9" id="KW-1185">Reference proteome</keyword>
<evidence type="ECO:0000256" key="3">
    <source>
        <dbReference type="ARBA" id="ARBA00022989"/>
    </source>
</evidence>
<dbReference type="Proteomes" id="UP000654670">
    <property type="component" value="Unassembled WGS sequence"/>
</dbReference>
<sequence length="116" mass="13671">MKKQWSLLFALIFTLIVVLFSIGNVENVTFNFLFGNARLPLILIILGFFLLGSLLVGLFTYYKIYVQQRRIRQLEREIRRLSELHPDDGNRIATDGRPEDEEKETRSSRRRSLLKK</sequence>
<evidence type="ECO:0000256" key="1">
    <source>
        <dbReference type="ARBA" id="ARBA00022475"/>
    </source>
</evidence>
<dbReference type="Pfam" id="PF06305">
    <property type="entry name" value="LapA_dom"/>
    <property type="match status" value="1"/>
</dbReference>
<keyword evidence="3 6" id="KW-1133">Transmembrane helix</keyword>